<keyword evidence="6" id="KW-0969">Cilium</keyword>
<keyword evidence="6" id="KW-0966">Cell projection</keyword>
<comment type="subcellular location">
    <subcellularLocation>
        <location evidence="1 4">Bacterial flagellum basal body</location>
    </subcellularLocation>
</comment>
<dbReference type="RefSeq" id="WP_209406587.1">
    <property type="nucleotide sequence ID" value="NZ_JAGIYQ010000009.1"/>
</dbReference>
<dbReference type="GO" id="GO:0003774">
    <property type="term" value="F:cytoskeletal motor activity"/>
    <property type="evidence" value="ECO:0007669"/>
    <property type="project" value="InterPro"/>
</dbReference>
<keyword evidence="6" id="KW-0282">Flagellum</keyword>
<sequence length="100" mass="11265">MNPISQVNLQNLQPINMNSLQNNSGGTQTKFANFLKDSINELNDSQVKSIDSTTKLVKGDNIDLHNVMIDAEKANITLQTAIEIRNKVIDAYQEIMRMQM</sequence>
<dbReference type="GO" id="GO:0005198">
    <property type="term" value="F:structural molecule activity"/>
    <property type="evidence" value="ECO:0007669"/>
    <property type="project" value="UniProtKB-UniRule"/>
</dbReference>
<comment type="caution">
    <text evidence="6">The sequence shown here is derived from an EMBL/GenBank/DDBJ whole genome shotgun (WGS) entry which is preliminary data.</text>
</comment>
<evidence type="ECO:0000313" key="7">
    <source>
        <dbReference type="Proteomes" id="UP000682134"/>
    </source>
</evidence>
<dbReference type="InterPro" id="IPR001624">
    <property type="entry name" value="FliE"/>
</dbReference>
<dbReference type="PANTHER" id="PTHR34653">
    <property type="match status" value="1"/>
</dbReference>
<evidence type="ECO:0000256" key="1">
    <source>
        <dbReference type="ARBA" id="ARBA00004117"/>
    </source>
</evidence>
<dbReference type="PANTHER" id="PTHR34653:SF1">
    <property type="entry name" value="FLAGELLAR HOOK-BASAL BODY COMPLEX PROTEIN FLIE"/>
    <property type="match status" value="1"/>
</dbReference>
<accession>A0A940SLF1</accession>
<dbReference type="EMBL" id="JAGIYQ010000009">
    <property type="protein sequence ID" value="MBP0726243.1"/>
    <property type="molecule type" value="Genomic_DNA"/>
</dbReference>
<evidence type="ECO:0000256" key="4">
    <source>
        <dbReference type="HAMAP-Rule" id="MF_00724"/>
    </source>
</evidence>
<dbReference type="GO" id="GO:0071973">
    <property type="term" value="P:bacterial-type flagellum-dependent cell motility"/>
    <property type="evidence" value="ECO:0007669"/>
    <property type="project" value="InterPro"/>
</dbReference>
<name>A0A940SLF1_9BACI</name>
<dbReference type="HAMAP" id="MF_00724">
    <property type="entry name" value="FliE"/>
    <property type="match status" value="1"/>
</dbReference>
<dbReference type="Pfam" id="PF02049">
    <property type="entry name" value="FliE"/>
    <property type="match status" value="1"/>
</dbReference>
<protein>
    <recommendedName>
        <fullName evidence="4 5">Flagellar hook-basal body complex protein FliE</fullName>
    </recommendedName>
</protein>
<reference evidence="6" key="1">
    <citation type="submission" date="2021-04" db="EMBL/GenBank/DDBJ databases">
        <title>Genome seq and assembly of Bacillus sp.</title>
        <authorList>
            <person name="Chhetri G."/>
        </authorList>
    </citation>
    <scope>NUCLEOTIDE SEQUENCE</scope>
    <source>
        <strain evidence="6">RG28</strain>
    </source>
</reference>
<comment type="similarity">
    <text evidence="2 4">Belongs to the FliE family.</text>
</comment>
<proteinExistence type="inferred from homology"/>
<keyword evidence="7" id="KW-1185">Reference proteome</keyword>
<evidence type="ECO:0000313" key="6">
    <source>
        <dbReference type="EMBL" id="MBP0726243.1"/>
    </source>
</evidence>
<organism evidence="6 7">
    <name type="scientific">Gottfriedia endophytica</name>
    <dbReference type="NCBI Taxonomy" id="2820819"/>
    <lineage>
        <taxon>Bacteria</taxon>
        <taxon>Bacillati</taxon>
        <taxon>Bacillota</taxon>
        <taxon>Bacilli</taxon>
        <taxon>Bacillales</taxon>
        <taxon>Bacillaceae</taxon>
        <taxon>Gottfriedia</taxon>
    </lineage>
</organism>
<evidence type="ECO:0000256" key="5">
    <source>
        <dbReference type="NCBIfam" id="TIGR00205"/>
    </source>
</evidence>
<dbReference type="Proteomes" id="UP000682134">
    <property type="component" value="Unassembled WGS sequence"/>
</dbReference>
<dbReference type="PRINTS" id="PR01006">
    <property type="entry name" value="FLGHOOKFLIE"/>
</dbReference>
<dbReference type="GO" id="GO:0009425">
    <property type="term" value="C:bacterial-type flagellum basal body"/>
    <property type="evidence" value="ECO:0007669"/>
    <property type="project" value="UniProtKB-SubCell"/>
</dbReference>
<dbReference type="AlphaFoldDB" id="A0A940SLF1"/>
<evidence type="ECO:0000256" key="2">
    <source>
        <dbReference type="ARBA" id="ARBA00009272"/>
    </source>
</evidence>
<keyword evidence="3 4" id="KW-0975">Bacterial flagellum</keyword>
<dbReference type="NCBIfam" id="TIGR00205">
    <property type="entry name" value="fliE"/>
    <property type="match status" value="1"/>
</dbReference>
<gene>
    <name evidence="4 6" type="primary">fliE</name>
    <name evidence="6" type="ORF">J5Y03_13750</name>
</gene>
<evidence type="ECO:0000256" key="3">
    <source>
        <dbReference type="ARBA" id="ARBA00023143"/>
    </source>
</evidence>